<dbReference type="Gene3D" id="3.40.50.1000">
    <property type="entry name" value="HAD superfamily/HAD-like"/>
    <property type="match status" value="1"/>
</dbReference>
<evidence type="ECO:0000256" key="1">
    <source>
        <dbReference type="ARBA" id="ARBA00008106"/>
    </source>
</evidence>
<dbReference type="InterPro" id="IPR006328">
    <property type="entry name" value="2-HAD"/>
</dbReference>
<accession>A0ABR0STX3</accession>
<dbReference type="InterPro" id="IPR006439">
    <property type="entry name" value="HAD-SF_hydro_IA"/>
</dbReference>
<comment type="similarity">
    <text evidence="1">Belongs to the HAD-like hydrolase superfamily. S-2-haloalkanoic acid dehalogenase family.</text>
</comment>
<organism evidence="3 4">
    <name type="scientific">Cladobotryum mycophilum</name>
    <dbReference type="NCBI Taxonomy" id="491253"/>
    <lineage>
        <taxon>Eukaryota</taxon>
        <taxon>Fungi</taxon>
        <taxon>Dikarya</taxon>
        <taxon>Ascomycota</taxon>
        <taxon>Pezizomycotina</taxon>
        <taxon>Sordariomycetes</taxon>
        <taxon>Hypocreomycetidae</taxon>
        <taxon>Hypocreales</taxon>
        <taxon>Hypocreaceae</taxon>
        <taxon>Cladobotryum</taxon>
    </lineage>
</organism>
<dbReference type="EMBL" id="JAVFKD010000004">
    <property type="protein sequence ID" value="KAK5995604.1"/>
    <property type="molecule type" value="Genomic_DNA"/>
</dbReference>
<dbReference type="Pfam" id="PF00702">
    <property type="entry name" value="Hydrolase"/>
    <property type="match status" value="1"/>
</dbReference>
<dbReference type="SUPFAM" id="SSF56784">
    <property type="entry name" value="HAD-like"/>
    <property type="match status" value="1"/>
</dbReference>
<name>A0ABR0STX3_9HYPO</name>
<gene>
    <name evidence="3" type="ORF">PT974_04018</name>
</gene>
<protein>
    <submittedName>
        <fullName evidence="3">2-haloalkanoic acid dehalogenase</fullName>
    </submittedName>
</protein>
<dbReference type="SFLD" id="SFLDS00003">
    <property type="entry name" value="Haloacid_Dehalogenase"/>
    <property type="match status" value="1"/>
</dbReference>
<dbReference type="InterPro" id="IPR023214">
    <property type="entry name" value="HAD_sf"/>
</dbReference>
<keyword evidence="2" id="KW-0378">Hydrolase</keyword>
<dbReference type="NCBIfam" id="TIGR01428">
    <property type="entry name" value="HAD_type_II"/>
    <property type="match status" value="1"/>
</dbReference>
<evidence type="ECO:0000313" key="4">
    <source>
        <dbReference type="Proteomes" id="UP001338125"/>
    </source>
</evidence>
<dbReference type="Gene3D" id="1.10.150.240">
    <property type="entry name" value="Putative phosphatase, domain 2"/>
    <property type="match status" value="1"/>
</dbReference>
<evidence type="ECO:0000313" key="3">
    <source>
        <dbReference type="EMBL" id="KAK5995604.1"/>
    </source>
</evidence>
<dbReference type="SFLD" id="SFLDG01129">
    <property type="entry name" value="C1.5:_HAD__Beta-PGM__Phosphata"/>
    <property type="match status" value="1"/>
</dbReference>
<keyword evidence="4" id="KW-1185">Reference proteome</keyword>
<proteinExistence type="inferred from homology"/>
<dbReference type="PANTHER" id="PTHR43316">
    <property type="entry name" value="HYDROLASE, HALOACID DELAHOGENASE-RELATED"/>
    <property type="match status" value="1"/>
</dbReference>
<dbReference type="PANTHER" id="PTHR43316:SF3">
    <property type="entry name" value="HALOACID DEHALOGENASE, TYPE II (AFU_ORTHOLOGUE AFUA_2G07750)-RELATED"/>
    <property type="match status" value="1"/>
</dbReference>
<dbReference type="InterPro" id="IPR023198">
    <property type="entry name" value="PGP-like_dom2"/>
</dbReference>
<evidence type="ECO:0000256" key="2">
    <source>
        <dbReference type="ARBA" id="ARBA00022801"/>
    </source>
</evidence>
<dbReference type="InterPro" id="IPR036412">
    <property type="entry name" value="HAD-like_sf"/>
</dbReference>
<dbReference type="PRINTS" id="PR00413">
    <property type="entry name" value="HADHALOGNASE"/>
</dbReference>
<reference evidence="3 4" key="1">
    <citation type="submission" date="2024-01" db="EMBL/GenBank/DDBJ databases">
        <title>Complete genome of Cladobotryum mycophilum ATHUM6906.</title>
        <authorList>
            <person name="Christinaki A.C."/>
            <person name="Myridakis A.I."/>
            <person name="Kouvelis V.N."/>
        </authorList>
    </citation>
    <scope>NUCLEOTIDE SEQUENCE [LARGE SCALE GENOMIC DNA]</scope>
    <source>
        <strain evidence="3 4">ATHUM6906</strain>
    </source>
</reference>
<sequence length="253" mass="27917">MKRTIVAFDLYGTLLSTDSIVREIENVCDKDKAKEIATQARRYQLEYTWRISSMASGTDMRAIIEGLYQPFDELTRWSFLQASAEAGVDEVSAHLPQIMEAYNKLDTFPEVEKAFSLLSQHSSIEPYIFSNGTRSMITSSVRSAAAFSRASAMLPDARIVSVDPLGVYKPDPRTYGHLVETAQMEEQRGSVWLVSSNPFDIVGARRAGLEAVWVNRSGKEWSDGLGGATGLHPSRIVQGVDEAVKGISDSVSE</sequence>
<comment type="caution">
    <text evidence="3">The sequence shown here is derived from an EMBL/GenBank/DDBJ whole genome shotgun (WGS) entry which is preliminary data.</text>
</comment>
<dbReference type="InterPro" id="IPR051540">
    <property type="entry name" value="S-2-haloacid_dehalogenase"/>
</dbReference>
<dbReference type="Proteomes" id="UP001338125">
    <property type="component" value="Unassembled WGS sequence"/>
</dbReference>